<sequence length="127" mass="13820">MLARLLQKSADSRVPASSAEPREAAASRRCHSGWRLLSGTVSFVVTSVETERPKAATAHLPRSWEVRNRYTEEGGRASRGSPRASGRGCVTLNALHELGRLPEVSLEGENWLHAPYLFLRSAALPGS</sequence>
<keyword evidence="2" id="KW-1185">Reference proteome</keyword>
<evidence type="ECO:0000313" key="2">
    <source>
        <dbReference type="Proteomes" id="UP001057279"/>
    </source>
</evidence>
<protein>
    <submittedName>
        <fullName evidence="1">Uncharacterized protein</fullName>
    </submittedName>
</protein>
<accession>A0ACB9UWU1</accession>
<name>A0ACB9UWU1_9CETA</name>
<evidence type="ECO:0000313" key="1">
    <source>
        <dbReference type="EMBL" id="KAI4582154.1"/>
    </source>
</evidence>
<comment type="caution">
    <text evidence="1">The sequence shown here is derived from an EMBL/GenBank/DDBJ whole genome shotgun (WGS) entry which is preliminary data.</text>
</comment>
<proteinExistence type="predicted"/>
<gene>
    <name evidence="1" type="ORF">MJG53_009679</name>
</gene>
<dbReference type="Proteomes" id="UP001057279">
    <property type="component" value="Linkage Group LG09"/>
</dbReference>
<reference evidence="1" key="1">
    <citation type="submission" date="2022-03" db="EMBL/GenBank/DDBJ databases">
        <title>Genomic analyses of argali, domestic sheep and their hybrids provide insights into chromosomal evolution, heterosis and genetic basis of agronomic traits.</title>
        <authorList>
            <person name="Li M."/>
        </authorList>
    </citation>
    <scope>NUCLEOTIDE SEQUENCE</scope>
    <source>
        <strain evidence="1">F1 hybrid</strain>
    </source>
</reference>
<organism evidence="1 2">
    <name type="scientific">Ovis ammon polii x Ovis aries</name>
    <dbReference type="NCBI Taxonomy" id="2918886"/>
    <lineage>
        <taxon>Eukaryota</taxon>
        <taxon>Metazoa</taxon>
        <taxon>Chordata</taxon>
        <taxon>Craniata</taxon>
        <taxon>Vertebrata</taxon>
        <taxon>Euteleostomi</taxon>
        <taxon>Mammalia</taxon>
        <taxon>Eutheria</taxon>
        <taxon>Laurasiatheria</taxon>
        <taxon>Artiodactyla</taxon>
        <taxon>Ruminantia</taxon>
        <taxon>Pecora</taxon>
        <taxon>Bovidae</taxon>
        <taxon>Caprinae</taxon>
        <taxon>Ovis</taxon>
    </lineage>
</organism>
<dbReference type="EMBL" id="CM043034">
    <property type="protein sequence ID" value="KAI4582154.1"/>
    <property type="molecule type" value="Genomic_DNA"/>
</dbReference>